<sequence length="256" mass="26897">MSFAVRHLTSGYPGRPVLHDLSLSETAGGGITALLGPNGAGKSTALRAIAGLLPARGEVRLDGLDLLTLSPRDKARKVAFVPQMLPSGVGLTVLEASIAAIRAARPGLSRERAAEAALTALDRLGAGGLALDRLDRLSGGQRQIAGLAPALAGDAPLLLLDEPTSMLDIAHQHRVMQILAEIAREGRRIVVVLHDIPLAAAWAERVAVLQDGRLAAEGATETVLTPDIFARVWGVEAELDRGALRIRRLIGEHDHA</sequence>
<dbReference type="STRING" id="195105.CN97_17145"/>
<accession>A0A086Y536</accession>
<protein>
    <submittedName>
        <fullName evidence="3">Iron ABC transporter</fullName>
    </submittedName>
</protein>
<dbReference type="Gene3D" id="3.40.50.300">
    <property type="entry name" value="P-loop containing nucleotide triphosphate hydrolases"/>
    <property type="match status" value="1"/>
</dbReference>
<dbReference type="InterPro" id="IPR027417">
    <property type="entry name" value="P-loop_NTPase"/>
</dbReference>
<comment type="caution">
    <text evidence="3">The sequence shown here is derived from an EMBL/GenBank/DDBJ whole genome shotgun (WGS) entry which is preliminary data.</text>
</comment>
<dbReference type="InterPro" id="IPR003439">
    <property type="entry name" value="ABC_transporter-like_ATP-bd"/>
</dbReference>
<dbReference type="eggNOG" id="COG1120">
    <property type="taxonomic scope" value="Bacteria"/>
</dbReference>
<dbReference type="RefSeq" id="WP_035710986.1">
    <property type="nucleotide sequence ID" value="NZ_CP035512.1"/>
</dbReference>
<dbReference type="GO" id="GO:0016887">
    <property type="term" value="F:ATP hydrolysis activity"/>
    <property type="evidence" value="ECO:0007669"/>
    <property type="project" value="InterPro"/>
</dbReference>
<dbReference type="AlphaFoldDB" id="A0A086Y536"/>
<dbReference type="CDD" id="cd03214">
    <property type="entry name" value="ABC_Iron-Siderophores_B12_Hemin"/>
    <property type="match status" value="1"/>
</dbReference>
<dbReference type="PANTHER" id="PTHR42794">
    <property type="entry name" value="HEMIN IMPORT ATP-BINDING PROTEIN HMUV"/>
    <property type="match status" value="1"/>
</dbReference>
<gene>
    <name evidence="3" type="ORF">CN97_17145</name>
</gene>
<dbReference type="SMART" id="SM00382">
    <property type="entry name" value="AAA"/>
    <property type="match status" value="1"/>
</dbReference>
<dbReference type="SUPFAM" id="SSF52540">
    <property type="entry name" value="P-loop containing nucleoside triphosphate hydrolases"/>
    <property type="match status" value="1"/>
</dbReference>
<dbReference type="OrthoDB" id="9805601at2"/>
<dbReference type="GO" id="GO:0005524">
    <property type="term" value="F:ATP binding"/>
    <property type="evidence" value="ECO:0007669"/>
    <property type="project" value="UniProtKB-KW"/>
</dbReference>
<keyword evidence="4" id="KW-1185">Reference proteome</keyword>
<dbReference type="Proteomes" id="UP000028826">
    <property type="component" value="Unassembled WGS sequence"/>
</dbReference>
<keyword evidence="2" id="KW-0067">ATP-binding</keyword>
<evidence type="ECO:0000256" key="2">
    <source>
        <dbReference type="ARBA" id="ARBA00022840"/>
    </source>
</evidence>
<reference evidence="3 4" key="1">
    <citation type="submission" date="2014-03" db="EMBL/GenBank/DDBJ databases">
        <title>Genome of Haematobacter massiliensis CCUG 47968.</title>
        <authorList>
            <person name="Wang D."/>
            <person name="Wang G."/>
        </authorList>
    </citation>
    <scope>NUCLEOTIDE SEQUENCE [LARGE SCALE GENOMIC DNA]</scope>
    <source>
        <strain evidence="3 4">CCUG 47968</strain>
    </source>
</reference>
<dbReference type="Pfam" id="PF00005">
    <property type="entry name" value="ABC_tran"/>
    <property type="match status" value="1"/>
</dbReference>
<evidence type="ECO:0000313" key="4">
    <source>
        <dbReference type="Proteomes" id="UP000028826"/>
    </source>
</evidence>
<dbReference type="PANTHER" id="PTHR42794:SF2">
    <property type="entry name" value="ABC TRANSPORTER ATP-BINDING PROTEIN"/>
    <property type="match status" value="1"/>
</dbReference>
<proteinExistence type="predicted"/>
<evidence type="ECO:0000313" key="3">
    <source>
        <dbReference type="EMBL" id="KFI29386.1"/>
    </source>
</evidence>
<evidence type="ECO:0000256" key="1">
    <source>
        <dbReference type="ARBA" id="ARBA00022741"/>
    </source>
</evidence>
<name>A0A086Y536_9RHOB</name>
<dbReference type="InterPro" id="IPR003593">
    <property type="entry name" value="AAA+_ATPase"/>
</dbReference>
<keyword evidence="1" id="KW-0547">Nucleotide-binding</keyword>
<dbReference type="EMBL" id="JGYG01000006">
    <property type="protein sequence ID" value="KFI29386.1"/>
    <property type="molecule type" value="Genomic_DNA"/>
</dbReference>
<organism evidence="3 4">
    <name type="scientific">Haematobacter massiliensis</name>
    <dbReference type="NCBI Taxonomy" id="195105"/>
    <lineage>
        <taxon>Bacteria</taxon>
        <taxon>Pseudomonadati</taxon>
        <taxon>Pseudomonadota</taxon>
        <taxon>Alphaproteobacteria</taxon>
        <taxon>Rhodobacterales</taxon>
        <taxon>Paracoccaceae</taxon>
        <taxon>Haematobacter</taxon>
    </lineage>
</organism>
<dbReference type="PROSITE" id="PS50893">
    <property type="entry name" value="ABC_TRANSPORTER_2"/>
    <property type="match status" value="1"/>
</dbReference>